<dbReference type="Proteomes" id="UP000579250">
    <property type="component" value="Unassembled WGS sequence"/>
</dbReference>
<proteinExistence type="predicted"/>
<keyword evidence="2" id="KW-1185">Reference proteome</keyword>
<protein>
    <submittedName>
        <fullName evidence="1">Heme-binding protein</fullName>
    </submittedName>
</protein>
<reference evidence="1 2" key="1">
    <citation type="submission" date="2020-04" db="EMBL/GenBank/DDBJ databases">
        <title>MicrobeNet Type strains.</title>
        <authorList>
            <person name="Nicholson A.C."/>
        </authorList>
    </citation>
    <scope>NUCLEOTIDE SEQUENCE [LARGE SCALE GENOMIC DNA]</scope>
    <source>
        <strain evidence="1 2">ATCC BAA-277</strain>
    </source>
</reference>
<comment type="caution">
    <text evidence="1">The sequence shown here is derived from an EMBL/GenBank/DDBJ whole genome shotgun (WGS) entry which is preliminary data.</text>
</comment>
<dbReference type="Pfam" id="PF03928">
    <property type="entry name" value="HbpS-like"/>
    <property type="match status" value="1"/>
</dbReference>
<dbReference type="InterPro" id="IPR005624">
    <property type="entry name" value="PduO/GlcC-like"/>
</dbReference>
<organism evidence="1 2">
    <name type="scientific">Actinomadura latina</name>
    <dbReference type="NCBI Taxonomy" id="163603"/>
    <lineage>
        <taxon>Bacteria</taxon>
        <taxon>Bacillati</taxon>
        <taxon>Actinomycetota</taxon>
        <taxon>Actinomycetes</taxon>
        <taxon>Streptosporangiales</taxon>
        <taxon>Thermomonosporaceae</taxon>
        <taxon>Actinomadura</taxon>
    </lineage>
</organism>
<dbReference type="SUPFAM" id="SSF143744">
    <property type="entry name" value="GlcG-like"/>
    <property type="match status" value="1"/>
</dbReference>
<gene>
    <name evidence="1" type="ORF">HGB48_01110</name>
</gene>
<dbReference type="AlphaFoldDB" id="A0A846YVS5"/>
<evidence type="ECO:0000313" key="2">
    <source>
        <dbReference type="Proteomes" id="UP000579250"/>
    </source>
</evidence>
<dbReference type="Gene3D" id="3.30.450.150">
    <property type="entry name" value="Haem-degrading domain"/>
    <property type="match status" value="1"/>
</dbReference>
<dbReference type="EMBL" id="JAAXPI010000001">
    <property type="protein sequence ID" value="NKZ02366.1"/>
    <property type="molecule type" value="Genomic_DNA"/>
</dbReference>
<name>A0A846YVS5_9ACTN</name>
<dbReference type="InterPro" id="IPR038084">
    <property type="entry name" value="PduO/GlcC-like_sf"/>
</dbReference>
<sequence>MGRGAGRRGVGDQELVRGVAEPHRLPVQLQIADDRVAEALASPSRSYVVAAPPAAETFAGGLPVSDGTGRVIGAIGVSGGMVEQGQAVAEACAAACAEVPTEAATASGWP</sequence>
<accession>A0A846YVS5</accession>
<evidence type="ECO:0000313" key="1">
    <source>
        <dbReference type="EMBL" id="NKZ02366.1"/>
    </source>
</evidence>